<evidence type="ECO:0000256" key="5">
    <source>
        <dbReference type="ARBA" id="ARBA00049203"/>
    </source>
</evidence>
<accession>A0A086TKX8</accession>
<dbReference type="PANTHER" id="PTHR14189:SF0">
    <property type="entry name" value="PROTEIN PHOSPHATASE METHYLESTERASE 1"/>
    <property type="match status" value="1"/>
</dbReference>
<evidence type="ECO:0000313" key="9">
    <source>
        <dbReference type="EMBL" id="KFH62605.1"/>
    </source>
</evidence>
<dbReference type="PANTHER" id="PTHR14189">
    <property type="entry name" value="PROTEIN PHOSPHATASE METHYLESTERASE-1 RELATED"/>
    <property type="match status" value="1"/>
</dbReference>
<keyword evidence="4 6" id="KW-0378">Hydrolase</keyword>
<dbReference type="Proteomes" id="UP000243308">
    <property type="component" value="Unassembled WGS sequence"/>
</dbReference>
<dbReference type="InterPro" id="IPR029058">
    <property type="entry name" value="AB_hydrolase_fold"/>
</dbReference>
<gene>
    <name evidence="9" type="ORF">MVEG_11997</name>
</gene>
<reference evidence="9 10" key="1">
    <citation type="submission" date="2011-02" db="EMBL/GenBank/DDBJ databases">
        <title>The Genome Sequence of Mortierella verticillata NRRL 6337.</title>
        <authorList>
            <consortium name="The Broad Institute Genome Sequencing Platform"/>
            <person name="Russ C."/>
            <person name="Cuomo C."/>
            <person name="Burger G."/>
            <person name="Gray M.W."/>
            <person name="Holland P.W.H."/>
            <person name="King N."/>
            <person name="Lang F.B.F."/>
            <person name="Roger A.J."/>
            <person name="Ruiz-Trillo I."/>
            <person name="Young S.K."/>
            <person name="Zeng Q."/>
            <person name="Gargeya S."/>
            <person name="Alvarado L."/>
            <person name="Berlin A."/>
            <person name="Chapman S.B."/>
            <person name="Chen Z."/>
            <person name="Freedman E."/>
            <person name="Gellesch M."/>
            <person name="Goldberg J."/>
            <person name="Griggs A."/>
            <person name="Gujja S."/>
            <person name="Heilman E."/>
            <person name="Heiman D."/>
            <person name="Howarth C."/>
            <person name="Mehta T."/>
            <person name="Neiman D."/>
            <person name="Pearson M."/>
            <person name="Roberts A."/>
            <person name="Saif S."/>
            <person name="Shea T."/>
            <person name="Shenoy N."/>
            <person name="Sisk P."/>
            <person name="Stolte C."/>
            <person name="Sykes S."/>
            <person name="White J."/>
            <person name="Yandava C."/>
            <person name="Haas B."/>
            <person name="Nusbaum C."/>
            <person name="Birren B."/>
        </authorList>
    </citation>
    <scope>NUCLEOTIDE SEQUENCE [LARGE SCALE GENOMIC DNA]</scope>
    <source>
        <strain evidence="9 10">NRRL 6337</strain>
    </source>
</reference>
<feature type="active site" evidence="7">
    <location>
        <position position="297"/>
    </location>
</feature>
<dbReference type="EC" id="3.1.1.-" evidence="6"/>
<evidence type="ECO:0000256" key="4">
    <source>
        <dbReference type="ARBA" id="ARBA00022801"/>
    </source>
</evidence>
<dbReference type="OrthoDB" id="194865at2759"/>
<comment type="similarity">
    <text evidence="1 6">Belongs to the AB hydrolase superfamily.</text>
</comment>
<evidence type="ECO:0000256" key="7">
    <source>
        <dbReference type="PIRSR" id="PIRSR022950-1"/>
    </source>
</evidence>
<feature type="active site" evidence="7">
    <location>
        <position position="166"/>
    </location>
</feature>
<evidence type="ECO:0000256" key="1">
    <source>
        <dbReference type="ARBA" id="ARBA00008645"/>
    </source>
</evidence>
<dbReference type="Gene3D" id="3.40.50.1820">
    <property type="entry name" value="alpha/beta hydrolase"/>
    <property type="match status" value="1"/>
</dbReference>
<evidence type="ECO:0000259" key="8">
    <source>
        <dbReference type="Pfam" id="PF12697"/>
    </source>
</evidence>
<dbReference type="PIRSF" id="PIRSF022950">
    <property type="entry name" value="PPase_methylesterase_euk"/>
    <property type="match status" value="1"/>
</dbReference>
<evidence type="ECO:0000256" key="6">
    <source>
        <dbReference type="PIRNR" id="PIRNR022950"/>
    </source>
</evidence>
<dbReference type="SUPFAM" id="SSF53474">
    <property type="entry name" value="alpha/beta-Hydrolases"/>
    <property type="match status" value="1"/>
</dbReference>
<sequence>MSNDSTSTSPYAPILDWSPYFDTKRAVVVGGTSAQDDSAIVFNVYEAHGRKDAPLFVMIHGAAHAALSFALLSKELKSHLGDDINILAYDARGHGDTKTGKNAKPLDCTPESLATDLSNLLEAIYPSKKGLPEKVVLCGHSMGGTTSIHAAYSQVVPNLAAMIILDVAQSMSAIPIEIIKKGVSMRPLSFDSLEAVVEFGVLSRDVRNPNSARISYPAMVTASSMPESPTSYVWKTDLREVINYFSDWFVNMTAKFLAPQVPKLLVLAEDDHLLDTELKAALQQEKFQLLVMPNSGHGVEEDEPELLAREVVAFWKKHGKEF</sequence>
<dbReference type="EMBL" id="KN042431">
    <property type="protein sequence ID" value="KFH62605.1"/>
    <property type="molecule type" value="Genomic_DNA"/>
</dbReference>
<feature type="domain" description="AB hydrolase-1" evidence="8">
    <location>
        <begin position="56"/>
        <end position="309"/>
    </location>
</feature>
<dbReference type="Pfam" id="PF12697">
    <property type="entry name" value="Abhydrolase_6"/>
    <property type="match status" value="1"/>
</dbReference>
<evidence type="ECO:0000313" key="10">
    <source>
        <dbReference type="Proteomes" id="UP000243308"/>
    </source>
</evidence>
<comment type="catalytic activity">
    <reaction evidence="5">
        <text>[phosphatase 2A protein]-C-terminal L-leucine methyl ester + H2O = [phosphatase 2A protein]-C-terminal L-leucine + methanol + H(+)</text>
        <dbReference type="Rhea" id="RHEA:48548"/>
        <dbReference type="Rhea" id="RHEA-COMP:12134"/>
        <dbReference type="Rhea" id="RHEA-COMP:12135"/>
        <dbReference type="ChEBI" id="CHEBI:15377"/>
        <dbReference type="ChEBI" id="CHEBI:15378"/>
        <dbReference type="ChEBI" id="CHEBI:17790"/>
        <dbReference type="ChEBI" id="CHEBI:90516"/>
        <dbReference type="ChEBI" id="CHEBI:90517"/>
        <dbReference type="EC" id="3.1.1.89"/>
    </reaction>
</comment>
<proteinExistence type="inferred from homology"/>
<protein>
    <recommendedName>
        <fullName evidence="2 6">Protein phosphatase methylesterase 1</fullName>
        <shortName evidence="6">PME-1</shortName>
        <ecNumber evidence="6">3.1.1.-</ecNumber>
    </recommendedName>
</protein>
<dbReference type="InterPro" id="IPR000073">
    <property type="entry name" value="AB_hydrolase_1"/>
</dbReference>
<evidence type="ECO:0000256" key="2">
    <source>
        <dbReference type="ARBA" id="ARBA00020672"/>
    </source>
</evidence>
<keyword evidence="10" id="KW-1185">Reference proteome</keyword>
<comment type="function">
    <text evidence="6">Demethylates proteins that have been reversibly carboxymethylated.</text>
</comment>
<keyword evidence="3 6" id="KW-0719">Serine esterase</keyword>
<dbReference type="AlphaFoldDB" id="A0A086TKX8"/>
<feature type="active site" evidence="7">
    <location>
        <position position="141"/>
    </location>
</feature>
<dbReference type="InterPro" id="IPR000639">
    <property type="entry name" value="Epox_hydrolase-like"/>
</dbReference>
<organism evidence="9 10">
    <name type="scientific">Podila verticillata NRRL 6337</name>
    <dbReference type="NCBI Taxonomy" id="1069443"/>
    <lineage>
        <taxon>Eukaryota</taxon>
        <taxon>Fungi</taxon>
        <taxon>Fungi incertae sedis</taxon>
        <taxon>Mucoromycota</taxon>
        <taxon>Mortierellomycotina</taxon>
        <taxon>Mortierellomycetes</taxon>
        <taxon>Mortierellales</taxon>
        <taxon>Mortierellaceae</taxon>
        <taxon>Podila</taxon>
    </lineage>
</organism>
<dbReference type="PRINTS" id="PR00412">
    <property type="entry name" value="EPOXHYDRLASE"/>
</dbReference>
<dbReference type="InterPro" id="IPR016812">
    <property type="entry name" value="PPase_methylesterase_euk"/>
</dbReference>
<dbReference type="GO" id="GO:0051723">
    <property type="term" value="F:protein methylesterase activity"/>
    <property type="evidence" value="ECO:0007669"/>
    <property type="project" value="UniProtKB-EC"/>
</dbReference>
<name>A0A086TKX8_9FUNG</name>
<evidence type="ECO:0000256" key="3">
    <source>
        <dbReference type="ARBA" id="ARBA00022487"/>
    </source>
</evidence>